<keyword evidence="3" id="KW-0804">Transcription</keyword>
<dbReference type="SMART" id="SM00342">
    <property type="entry name" value="HTH_ARAC"/>
    <property type="match status" value="1"/>
</dbReference>
<dbReference type="Gene3D" id="3.40.50.880">
    <property type="match status" value="1"/>
</dbReference>
<dbReference type="Gene3D" id="1.10.10.60">
    <property type="entry name" value="Homeodomain-like"/>
    <property type="match status" value="1"/>
</dbReference>
<dbReference type="InterPro" id="IPR002818">
    <property type="entry name" value="DJ-1/PfpI"/>
</dbReference>
<dbReference type="SUPFAM" id="SSF52317">
    <property type="entry name" value="Class I glutamine amidotransferase-like"/>
    <property type="match status" value="1"/>
</dbReference>
<dbReference type="InterPro" id="IPR029062">
    <property type="entry name" value="Class_I_gatase-like"/>
</dbReference>
<feature type="domain" description="HTH araC/xylS-type" evidence="4">
    <location>
        <begin position="237"/>
        <end position="335"/>
    </location>
</feature>
<comment type="caution">
    <text evidence="5">The sequence shown here is derived from an EMBL/GenBank/DDBJ whole genome shotgun (WGS) entry which is preliminary data.</text>
</comment>
<dbReference type="Pfam" id="PF01965">
    <property type="entry name" value="DJ-1_PfpI"/>
    <property type="match status" value="1"/>
</dbReference>
<organism evidence="5 6">
    <name type="scientific">Pseudogemmobacter faecipullorum</name>
    <dbReference type="NCBI Taxonomy" id="2755041"/>
    <lineage>
        <taxon>Bacteria</taxon>
        <taxon>Pseudomonadati</taxon>
        <taxon>Pseudomonadota</taxon>
        <taxon>Alphaproteobacteria</taxon>
        <taxon>Rhodobacterales</taxon>
        <taxon>Paracoccaceae</taxon>
        <taxon>Pseudogemmobacter</taxon>
    </lineage>
</organism>
<dbReference type="EMBL" id="JACDXX010000004">
    <property type="protein sequence ID" value="MCB5409458.1"/>
    <property type="molecule type" value="Genomic_DNA"/>
</dbReference>
<dbReference type="CDD" id="cd03136">
    <property type="entry name" value="GATase1_AraC_ArgR_like"/>
    <property type="match status" value="1"/>
</dbReference>
<evidence type="ECO:0000256" key="2">
    <source>
        <dbReference type="ARBA" id="ARBA00023125"/>
    </source>
</evidence>
<name>A0ABS8CJ87_9RHOB</name>
<dbReference type="PRINTS" id="PR00032">
    <property type="entry name" value="HTHARAC"/>
</dbReference>
<dbReference type="InterPro" id="IPR020449">
    <property type="entry name" value="Tscrpt_reg_AraC-type_HTH"/>
</dbReference>
<evidence type="ECO:0000256" key="1">
    <source>
        <dbReference type="ARBA" id="ARBA00023015"/>
    </source>
</evidence>
<evidence type="ECO:0000259" key="4">
    <source>
        <dbReference type="PROSITE" id="PS01124"/>
    </source>
</evidence>
<dbReference type="Pfam" id="PF12833">
    <property type="entry name" value="HTH_18"/>
    <property type="match status" value="1"/>
</dbReference>
<dbReference type="PROSITE" id="PS01124">
    <property type="entry name" value="HTH_ARAC_FAMILY_2"/>
    <property type="match status" value="1"/>
</dbReference>
<proteinExistence type="predicted"/>
<dbReference type="PROSITE" id="PS00041">
    <property type="entry name" value="HTH_ARAC_FAMILY_1"/>
    <property type="match status" value="1"/>
</dbReference>
<accession>A0ABS8CJ87</accession>
<dbReference type="RefSeq" id="WP_226934365.1">
    <property type="nucleotide sequence ID" value="NZ_JACDXX010000004.1"/>
</dbReference>
<dbReference type="InterPro" id="IPR018060">
    <property type="entry name" value="HTH_AraC"/>
</dbReference>
<dbReference type="PANTHER" id="PTHR43130:SF3">
    <property type="entry name" value="HTH-TYPE TRANSCRIPTIONAL REGULATOR RV1931C"/>
    <property type="match status" value="1"/>
</dbReference>
<gene>
    <name evidence="5" type="ORF">H0485_05510</name>
</gene>
<dbReference type="InterPro" id="IPR009057">
    <property type="entry name" value="Homeodomain-like_sf"/>
</dbReference>
<dbReference type="Proteomes" id="UP001198571">
    <property type="component" value="Unassembled WGS sequence"/>
</dbReference>
<dbReference type="InterPro" id="IPR052158">
    <property type="entry name" value="INH-QAR"/>
</dbReference>
<evidence type="ECO:0000256" key="3">
    <source>
        <dbReference type="ARBA" id="ARBA00023163"/>
    </source>
</evidence>
<dbReference type="SUPFAM" id="SSF46689">
    <property type="entry name" value="Homeodomain-like"/>
    <property type="match status" value="2"/>
</dbReference>
<keyword evidence="6" id="KW-1185">Reference proteome</keyword>
<reference evidence="5 6" key="1">
    <citation type="submission" date="2020-07" db="EMBL/GenBank/DDBJ databases">
        <title>Pseudogemmobacter sp. nov., isolated from poultry manure in Taiwan.</title>
        <authorList>
            <person name="Lin S.-Y."/>
            <person name="Tang Y.-S."/>
            <person name="Young C.-C."/>
        </authorList>
    </citation>
    <scope>NUCLEOTIDE SEQUENCE [LARGE SCALE GENOMIC DNA]</scope>
    <source>
        <strain evidence="5 6">CC-YST710</strain>
    </source>
</reference>
<evidence type="ECO:0000313" key="6">
    <source>
        <dbReference type="Proteomes" id="UP001198571"/>
    </source>
</evidence>
<keyword evidence="2" id="KW-0238">DNA-binding</keyword>
<keyword evidence="1" id="KW-0805">Transcription regulation</keyword>
<evidence type="ECO:0000313" key="5">
    <source>
        <dbReference type="EMBL" id="MCB5409458.1"/>
    </source>
</evidence>
<protein>
    <submittedName>
        <fullName evidence="5">GlxA family transcriptional regulator</fullName>
    </submittedName>
</protein>
<sequence length="356" mass="39510">MREPGVRRFVARGVAHIDVLYDGAPVAVSFVLVPQFTMLAFTSAVEPFRVANQLSGKTLFEWAVWSAEGEPVSASNGMTMVVDGALPAEAPPGYVLVCAGVEPERHLSRKLADWIRVQWRRGRTVGSLCTGAYTLARAGILKNRQFTLHWENIPGFRESWPDLEPERRLYCIDNRVITSAGGVAAAELALRLISDHYGPELGQAVMNMCLLSNLRLPNDDQMPSLAARLGTRNEHVVRAVAWLESRIADEFRLDDCAEHVGVTPRQIQRLFRRYLGVTPVQYLNSLRLSHGRMLLSETNMTVMEVAVACGYVSASHFAKSFRRKYGVAPGKYTHFPGHAQTLAKAPRAVRREAIAS</sequence>
<dbReference type="InterPro" id="IPR018062">
    <property type="entry name" value="HTH_AraC-typ_CS"/>
</dbReference>
<dbReference type="PANTHER" id="PTHR43130">
    <property type="entry name" value="ARAC-FAMILY TRANSCRIPTIONAL REGULATOR"/>
    <property type="match status" value="1"/>
</dbReference>